<dbReference type="PANTHER" id="PTHR31385:SF1">
    <property type="entry name" value="PUTATIVE (DUF220)-RELATED"/>
    <property type="match status" value="1"/>
</dbReference>
<protein>
    <recommendedName>
        <fullName evidence="4">Coenzyme Q-binding protein COQ10 START domain-containing protein</fullName>
    </recommendedName>
</protein>
<comment type="caution">
    <text evidence="2">The sequence shown here is derived from an EMBL/GenBank/DDBJ whole genome shotgun (WGS) entry which is preliminary data.</text>
</comment>
<keyword evidence="3" id="KW-1185">Reference proteome</keyword>
<reference evidence="2" key="1">
    <citation type="journal article" date="2020" name="bioRxiv">
        <title>Comparative genomics of Chlamydomonas.</title>
        <authorList>
            <person name="Craig R.J."/>
            <person name="Hasan A.R."/>
            <person name="Ness R.W."/>
            <person name="Keightley P.D."/>
        </authorList>
    </citation>
    <scope>NUCLEOTIDE SEQUENCE</scope>
    <source>
        <strain evidence="2">CCAP 11/70</strain>
    </source>
</reference>
<feature type="compositionally biased region" description="Low complexity" evidence="1">
    <location>
        <begin position="1"/>
        <end position="25"/>
    </location>
</feature>
<sequence length="310" mass="34275">MGGEQSQSPAGGDQAGSQAPGAAPGKKQKAHDTVESWEEKGQRITVTEGNGFLYNLQLRAKVDSSPDAIYDILTDPDTNSVFRSIKECTYRKVLEEDKKAGTRKLEVWHKAIARFLFISVTFETRLYVWEDDRARVIRFTTAKPGMMQKFDGCWRVKPFTQETLDSIYHPERMAKHKQQAHGPFGPGGLLGFMHRPVQADESLVTLEQSILPRGPTPMGIKGLVRGLCAHQLRCMMEDLRRELQRRKEGKSEVLKRRKERQAAAAATAEGSGGKGGGFGLRQASAPAASMTLAGMDLWDAAAPINITIHI</sequence>
<organism evidence="2 3">
    <name type="scientific">Edaphochlamys debaryana</name>
    <dbReference type="NCBI Taxonomy" id="47281"/>
    <lineage>
        <taxon>Eukaryota</taxon>
        <taxon>Viridiplantae</taxon>
        <taxon>Chlorophyta</taxon>
        <taxon>core chlorophytes</taxon>
        <taxon>Chlorophyceae</taxon>
        <taxon>CS clade</taxon>
        <taxon>Chlamydomonadales</taxon>
        <taxon>Chlamydomonadales incertae sedis</taxon>
        <taxon>Edaphochlamys</taxon>
    </lineage>
</organism>
<name>A0A836C7I1_9CHLO</name>
<dbReference type="PANTHER" id="PTHR31385">
    <property type="entry name" value="PUTATIVE (DUF220)-RELATED"/>
    <property type="match status" value="1"/>
</dbReference>
<dbReference type="Proteomes" id="UP000612055">
    <property type="component" value="Unassembled WGS sequence"/>
</dbReference>
<proteinExistence type="predicted"/>
<evidence type="ECO:0000313" key="3">
    <source>
        <dbReference type="Proteomes" id="UP000612055"/>
    </source>
</evidence>
<dbReference type="SUPFAM" id="SSF55961">
    <property type="entry name" value="Bet v1-like"/>
    <property type="match status" value="1"/>
</dbReference>
<feature type="compositionally biased region" description="Basic and acidic residues" evidence="1">
    <location>
        <begin position="30"/>
        <end position="41"/>
    </location>
</feature>
<dbReference type="OrthoDB" id="530906at2759"/>
<evidence type="ECO:0000256" key="1">
    <source>
        <dbReference type="SAM" id="MobiDB-lite"/>
    </source>
</evidence>
<dbReference type="InterPro" id="IPR023393">
    <property type="entry name" value="START-like_dom_sf"/>
</dbReference>
<dbReference type="Gene3D" id="3.30.530.20">
    <property type="match status" value="1"/>
</dbReference>
<accession>A0A836C7I1</accession>
<evidence type="ECO:0008006" key="4">
    <source>
        <dbReference type="Google" id="ProtNLM"/>
    </source>
</evidence>
<dbReference type="AlphaFoldDB" id="A0A836C7I1"/>
<evidence type="ECO:0000313" key="2">
    <source>
        <dbReference type="EMBL" id="KAG2501807.1"/>
    </source>
</evidence>
<gene>
    <name evidence="2" type="ORF">HYH03_000307</name>
</gene>
<dbReference type="EMBL" id="JAEHOE010000001">
    <property type="protein sequence ID" value="KAG2501807.1"/>
    <property type="molecule type" value="Genomic_DNA"/>
</dbReference>
<feature type="region of interest" description="Disordered" evidence="1">
    <location>
        <begin position="1"/>
        <end position="41"/>
    </location>
</feature>